<sequence length="249" mass="28130">MAQFNYLGSLQEKLKRYIYSDFTLDRVRKTFGLTISDKIDIFASVHEVECPTLLAEVLRENVPLALASNTKKSRSEMIIAPILIAVRKYLNNQISLFSDIDFTVDSAQGLNGNCDFIISRLPELLILNTPVVTIVEAQKENLNAGRGKQTLDLENDPSPDLAIEIDITSSSVNKLGIYSALGVTELWRYDGQNLKFYQLIEGQYVECKFSIAFPIVLISEISRFIEQSKSMGKITLLKSFHAWVRKKIN</sequence>
<dbReference type="GO" id="GO:0004519">
    <property type="term" value="F:endonuclease activity"/>
    <property type="evidence" value="ECO:0007669"/>
    <property type="project" value="UniProtKB-KW"/>
</dbReference>
<gene>
    <name evidence="2" type="ORF">COO91_05735</name>
</gene>
<protein>
    <submittedName>
        <fullName evidence="2">Endonuclease, Uma2 family</fullName>
    </submittedName>
</protein>
<dbReference type="InterPro" id="IPR008538">
    <property type="entry name" value="Uma2"/>
</dbReference>
<evidence type="ECO:0000259" key="1">
    <source>
        <dbReference type="Pfam" id="PF05685"/>
    </source>
</evidence>
<accession>A0A2K8SWD6</accession>
<name>A0A2K8SWD6_9NOSO</name>
<dbReference type="AlphaFoldDB" id="A0A2K8SWD6"/>
<organism evidence="2 3">
    <name type="scientific">Nostoc flagelliforme CCNUN1</name>
    <dbReference type="NCBI Taxonomy" id="2038116"/>
    <lineage>
        <taxon>Bacteria</taxon>
        <taxon>Bacillati</taxon>
        <taxon>Cyanobacteriota</taxon>
        <taxon>Cyanophyceae</taxon>
        <taxon>Nostocales</taxon>
        <taxon>Nostocaceae</taxon>
        <taxon>Nostoc</taxon>
    </lineage>
</organism>
<dbReference type="Pfam" id="PF05685">
    <property type="entry name" value="Uma2"/>
    <property type="match status" value="1"/>
</dbReference>
<dbReference type="KEGG" id="nfl:COO91_05735"/>
<dbReference type="RefSeq" id="WP_339382334.1">
    <property type="nucleotide sequence ID" value="NZ_CAWNNC010000001.1"/>
</dbReference>
<dbReference type="EMBL" id="CP024785">
    <property type="protein sequence ID" value="AUB39737.1"/>
    <property type="molecule type" value="Genomic_DNA"/>
</dbReference>
<evidence type="ECO:0000313" key="2">
    <source>
        <dbReference type="EMBL" id="AUB39737.1"/>
    </source>
</evidence>
<keyword evidence="2" id="KW-0540">Nuclease</keyword>
<evidence type="ECO:0000313" key="3">
    <source>
        <dbReference type="Proteomes" id="UP000232003"/>
    </source>
</evidence>
<feature type="domain" description="Putative restriction endonuclease" evidence="1">
    <location>
        <begin position="147"/>
        <end position="209"/>
    </location>
</feature>
<keyword evidence="2" id="KW-0378">Hydrolase</keyword>
<dbReference type="PANTHER" id="PTHR47152:SF2">
    <property type="entry name" value="SLR2084 PROTEIN"/>
    <property type="match status" value="1"/>
</dbReference>
<proteinExistence type="predicted"/>
<keyword evidence="2" id="KW-0255">Endonuclease</keyword>
<dbReference type="Proteomes" id="UP000232003">
    <property type="component" value="Chromosome"/>
</dbReference>
<dbReference type="CDD" id="cd06260">
    <property type="entry name" value="DUF820-like"/>
    <property type="match status" value="1"/>
</dbReference>
<reference evidence="2 3" key="1">
    <citation type="submission" date="2017-11" db="EMBL/GenBank/DDBJ databases">
        <title>Complete genome of a free-living desiccation-tolerant cyanobacterium and its photosynthetic adaptation to extreme terrestrial habitat.</title>
        <authorList>
            <person name="Shang J."/>
        </authorList>
    </citation>
    <scope>NUCLEOTIDE SEQUENCE [LARGE SCALE GENOMIC DNA]</scope>
    <source>
        <strain evidence="2 3">CCNUN1</strain>
    </source>
</reference>
<dbReference type="PANTHER" id="PTHR47152">
    <property type="entry name" value="SLR2084 PROTEIN-RELATED"/>
    <property type="match status" value="1"/>
</dbReference>
<keyword evidence="3" id="KW-1185">Reference proteome</keyword>